<evidence type="ECO:0000256" key="2">
    <source>
        <dbReference type="ARBA" id="ARBA00004589"/>
    </source>
</evidence>
<evidence type="ECO:0000256" key="4">
    <source>
        <dbReference type="ARBA" id="ARBA00022676"/>
    </source>
</evidence>
<keyword evidence="11" id="KW-0326">Glycosidase</keyword>
<evidence type="ECO:0000256" key="5">
    <source>
        <dbReference type="ARBA" id="ARBA00022679"/>
    </source>
</evidence>
<evidence type="ECO:0000256" key="8">
    <source>
        <dbReference type="ARBA" id="ARBA00023136"/>
    </source>
</evidence>
<evidence type="ECO:0000256" key="15">
    <source>
        <dbReference type="PIRNR" id="PIRNR037299"/>
    </source>
</evidence>
<name>A0A6A5VVN3_9PLEO</name>
<evidence type="ECO:0000313" key="21">
    <source>
        <dbReference type="Proteomes" id="UP000800036"/>
    </source>
</evidence>
<dbReference type="GO" id="GO:0098552">
    <property type="term" value="C:side of membrane"/>
    <property type="evidence" value="ECO:0007669"/>
    <property type="project" value="UniProtKB-KW"/>
</dbReference>
<proteinExistence type="inferred from homology"/>
<dbReference type="EMBL" id="ML976659">
    <property type="protein sequence ID" value="KAF1978936.1"/>
    <property type="molecule type" value="Genomic_DNA"/>
</dbReference>
<evidence type="ECO:0000256" key="7">
    <source>
        <dbReference type="ARBA" id="ARBA00022801"/>
    </source>
</evidence>
<keyword evidence="21" id="KW-1185">Reference proteome</keyword>
<dbReference type="PANTHER" id="PTHR10963">
    <property type="entry name" value="GLYCOSYL HYDROLASE-RELATED"/>
    <property type="match status" value="1"/>
</dbReference>
<feature type="domain" description="GH16" evidence="19">
    <location>
        <begin position="60"/>
        <end position="276"/>
    </location>
</feature>
<feature type="compositionally biased region" description="Gly residues" evidence="17">
    <location>
        <begin position="398"/>
        <end position="420"/>
    </location>
</feature>
<dbReference type="AlphaFoldDB" id="A0A6A5VVN3"/>
<dbReference type="PANTHER" id="PTHR10963:SF22">
    <property type="entry name" value="GLYCOSIDASE CRH2-RELATED"/>
    <property type="match status" value="1"/>
</dbReference>
<feature type="active site" description="Proton donor" evidence="16">
    <location>
        <position position="165"/>
    </location>
</feature>
<evidence type="ECO:0000256" key="1">
    <source>
        <dbReference type="ARBA" id="ARBA00000822"/>
    </source>
</evidence>
<feature type="compositionally biased region" description="Gly residues" evidence="17">
    <location>
        <begin position="429"/>
        <end position="442"/>
    </location>
</feature>
<evidence type="ECO:0000256" key="13">
    <source>
        <dbReference type="ARBA" id="ARBA00038074"/>
    </source>
</evidence>
<dbReference type="GO" id="GO:0016757">
    <property type="term" value="F:glycosyltransferase activity"/>
    <property type="evidence" value="ECO:0007669"/>
    <property type="project" value="UniProtKB-KW"/>
</dbReference>
<evidence type="ECO:0000313" key="20">
    <source>
        <dbReference type="EMBL" id="KAF1978936.1"/>
    </source>
</evidence>
<gene>
    <name evidence="20" type="ORF">BU23DRAFT_577142</name>
</gene>
<dbReference type="GO" id="GO:0005975">
    <property type="term" value="P:carbohydrate metabolic process"/>
    <property type="evidence" value="ECO:0007669"/>
    <property type="project" value="InterPro"/>
</dbReference>
<dbReference type="CDD" id="cd02183">
    <property type="entry name" value="GH16_fungal_CRH1_transglycosylase"/>
    <property type="match status" value="1"/>
</dbReference>
<evidence type="ECO:0000256" key="14">
    <source>
        <dbReference type="ARBA" id="ARBA00093308"/>
    </source>
</evidence>
<dbReference type="InterPro" id="IPR050546">
    <property type="entry name" value="Glycosyl_Hydrlase_16"/>
</dbReference>
<evidence type="ECO:0000259" key="19">
    <source>
        <dbReference type="PROSITE" id="PS51762"/>
    </source>
</evidence>
<dbReference type="GO" id="GO:0009277">
    <property type="term" value="C:fungal-type cell wall"/>
    <property type="evidence" value="ECO:0007669"/>
    <property type="project" value="TreeGrafter"/>
</dbReference>
<dbReference type="PIRSF" id="PIRSF037299">
    <property type="entry name" value="Glycosidase_CRH1_prd"/>
    <property type="match status" value="1"/>
</dbReference>
<dbReference type="OrthoDB" id="4781at2759"/>
<dbReference type="EC" id="3.2.-.-" evidence="15"/>
<keyword evidence="3" id="KW-0336">GPI-anchor</keyword>
<comment type="catalytic activity">
    <reaction evidence="1">
        <text>Random endo-hydrolysis of N-acetyl-beta-D-glucosaminide (1-&gt;4)-beta-linkages in chitin and chitodextrins.</text>
        <dbReference type="EC" id="3.2.1.14"/>
    </reaction>
</comment>
<evidence type="ECO:0000256" key="9">
    <source>
        <dbReference type="ARBA" id="ARBA00023180"/>
    </source>
</evidence>
<dbReference type="InterPro" id="IPR017168">
    <property type="entry name" value="CHR-like"/>
</dbReference>
<organism evidence="20 21">
    <name type="scientific">Bimuria novae-zelandiae CBS 107.79</name>
    <dbReference type="NCBI Taxonomy" id="1447943"/>
    <lineage>
        <taxon>Eukaryota</taxon>
        <taxon>Fungi</taxon>
        <taxon>Dikarya</taxon>
        <taxon>Ascomycota</taxon>
        <taxon>Pezizomycotina</taxon>
        <taxon>Dothideomycetes</taxon>
        <taxon>Pleosporomycetidae</taxon>
        <taxon>Pleosporales</taxon>
        <taxon>Massarineae</taxon>
        <taxon>Didymosphaeriaceae</taxon>
        <taxon>Bimuria</taxon>
    </lineage>
</organism>
<keyword evidence="10" id="KW-0449">Lipoprotein</keyword>
<dbReference type="Gene3D" id="2.60.120.200">
    <property type="match status" value="1"/>
</dbReference>
<evidence type="ECO:0000256" key="12">
    <source>
        <dbReference type="ARBA" id="ARBA00023316"/>
    </source>
</evidence>
<reference evidence="20" key="1">
    <citation type="journal article" date="2020" name="Stud. Mycol.">
        <title>101 Dothideomycetes genomes: a test case for predicting lifestyles and emergence of pathogens.</title>
        <authorList>
            <person name="Haridas S."/>
            <person name="Albert R."/>
            <person name="Binder M."/>
            <person name="Bloem J."/>
            <person name="Labutti K."/>
            <person name="Salamov A."/>
            <person name="Andreopoulos B."/>
            <person name="Baker S."/>
            <person name="Barry K."/>
            <person name="Bills G."/>
            <person name="Bluhm B."/>
            <person name="Cannon C."/>
            <person name="Castanera R."/>
            <person name="Culley D."/>
            <person name="Daum C."/>
            <person name="Ezra D."/>
            <person name="Gonzalez J."/>
            <person name="Henrissat B."/>
            <person name="Kuo A."/>
            <person name="Liang C."/>
            <person name="Lipzen A."/>
            <person name="Lutzoni F."/>
            <person name="Magnuson J."/>
            <person name="Mondo S."/>
            <person name="Nolan M."/>
            <person name="Ohm R."/>
            <person name="Pangilinan J."/>
            <person name="Park H.-J."/>
            <person name="Ramirez L."/>
            <person name="Alfaro M."/>
            <person name="Sun H."/>
            <person name="Tritt A."/>
            <person name="Yoshinaga Y."/>
            <person name="Zwiers L.-H."/>
            <person name="Turgeon B."/>
            <person name="Goodwin S."/>
            <person name="Spatafora J."/>
            <person name="Crous P."/>
            <person name="Grigoriev I."/>
        </authorList>
    </citation>
    <scope>NUCLEOTIDE SEQUENCE</scope>
    <source>
        <strain evidence="20">CBS 107.79</strain>
    </source>
</reference>
<feature type="compositionally biased region" description="Low complexity" evidence="17">
    <location>
        <begin position="343"/>
        <end position="367"/>
    </location>
</feature>
<dbReference type="InterPro" id="IPR013320">
    <property type="entry name" value="ConA-like_dom_sf"/>
</dbReference>
<feature type="chain" id="PRO_5025589585" description="Crh-like protein" evidence="18">
    <location>
        <begin position="22"/>
        <end position="472"/>
    </location>
</feature>
<evidence type="ECO:0000256" key="6">
    <source>
        <dbReference type="ARBA" id="ARBA00022729"/>
    </source>
</evidence>
<accession>A0A6A5VVN3</accession>
<evidence type="ECO:0000256" key="10">
    <source>
        <dbReference type="ARBA" id="ARBA00023288"/>
    </source>
</evidence>
<dbReference type="Pfam" id="PF00722">
    <property type="entry name" value="Glyco_hydro_16"/>
    <property type="match status" value="1"/>
</dbReference>
<keyword evidence="8 15" id="KW-0472">Membrane</keyword>
<feature type="region of interest" description="Disordered" evidence="17">
    <location>
        <begin position="336"/>
        <end position="442"/>
    </location>
</feature>
<evidence type="ECO:0000256" key="18">
    <source>
        <dbReference type="SAM" id="SignalP"/>
    </source>
</evidence>
<keyword evidence="5" id="KW-0808">Transferase</keyword>
<feature type="active site" description="Nucleophile" evidence="16">
    <location>
        <position position="161"/>
    </location>
</feature>
<evidence type="ECO:0000256" key="16">
    <source>
        <dbReference type="PIRSR" id="PIRSR037299-1"/>
    </source>
</evidence>
<dbReference type="SUPFAM" id="SSF49899">
    <property type="entry name" value="Concanavalin A-like lectins/glucanases"/>
    <property type="match status" value="1"/>
</dbReference>
<keyword evidence="9" id="KW-0325">Glycoprotein</keyword>
<sequence>MVRHALTAVFAAAALAGSAVAQKCTRNQKCPKDAPCCGLYGDCGVGAFCLGGCDPTMSTTFDSCVPNPVCKSGTYKFEGLNDVQSINDYLGDNSKINWQSQGNPIKYPSGGVALTMAEGTVGTLLASTFYVWYGKICATMSTSQGQGVVTAFIMMSDVKDEIDFEFIGNDINNAQTNWYSQGVTNYQNMEKLKVNPDTVSKTHEYCIDWSEDELSWSVDGNKGRTVKRTDSWNATAGRFDFPQTPSRVMLSLWPAGLPSNGKGTIEWAGGEIDWDSKYMTNGMYAALVTEVTVDCYDPPAGIKAVGSKSYKYTDEMPTNNTVEITNELVVLHSLMDTGDEPGSASSSSSSSASTAPKPTKSVNMVPGGNPGGGARQDSAVAATNTAQPTSGSSPDGLAPGGGSAGGSSGGSGGGSTGGSDGSNNQWDQGNGGTGASTGTGTGNAGSVLEPGLGKVGGSAMAIVFAIFGLLVL</sequence>
<keyword evidence="4" id="KW-0328">Glycosyltransferase</keyword>
<comment type="similarity">
    <text evidence="13">Belongs to the glycosyl hydrolase 16 family. CRH1 subfamily.</text>
</comment>
<evidence type="ECO:0000256" key="17">
    <source>
        <dbReference type="SAM" id="MobiDB-lite"/>
    </source>
</evidence>
<comment type="function">
    <text evidence="14">Dual chitinase/transglycosylase that plays a role in cell wall architecture. Chitinase and transglycosylase activities are coupled. Required for the polysaccharide cross-linking at the septa and the cell wall. More specifically, transfers chitin to 1,6-beta-glucan in the cell wall.</text>
</comment>
<dbReference type="GO" id="GO:0008843">
    <property type="term" value="F:endochitinase activity"/>
    <property type="evidence" value="ECO:0007669"/>
    <property type="project" value="UniProtKB-EC"/>
</dbReference>
<evidence type="ECO:0000256" key="11">
    <source>
        <dbReference type="ARBA" id="ARBA00023295"/>
    </source>
</evidence>
<dbReference type="Proteomes" id="UP000800036">
    <property type="component" value="Unassembled WGS sequence"/>
</dbReference>
<comment type="subcellular location">
    <subcellularLocation>
        <location evidence="2">Membrane</location>
        <topology evidence="2">Lipid-anchor</topology>
        <topology evidence="2">GPI-anchor</topology>
    </subcellularLocation>
</comment>
<protein>
    <recommendedName>
        <fullName evidence="15">Crh-like protein</fullName>
        <ecNumber evidence="15">3.2.-.-</ecNumber>
    </recommendedName>
</protein>
<dbReference type="InterPro" id="IPR000757">
    <property type="entry name" value="Beta-glucanase-like"/>
</dbReference>
<evidence type="ECO:0000256" key="3">
    <source>
        <dbReference type="ARBA" id="ARBA00022622"/>
    </source>
</evidence>
<keyword evidence="6 18" id="KW-0732">Signal</keyword>
<keyword evidence="12" id="KW-0961">Cell wall biogenesis/degradation</keyword>
<dbReference type="FunFam" id="2.60.120.200:FF:000159">
    <property type="entry name" value="Glycosidase"/>
    <property type="match status" value="1"/>
</dbReference>
<dbReference type="PROSITE" id="PS51762">
    <property type="entry name" value="GH16_2"/>
    <property type="match status" value="1"/>
</dbReference>
<dbReference type="GO" id="GO:0031505">
    <property type="term" value="P:fungal-type cell wall organization"/>
    <property type="evidence" value="ECO:0007669"/>
    <property type="project" value="TreeGrafter"/>
</dbReference>
<keyword evidence="7 15" id="KW-0378">Hydrolase</keyword>
<feature type="signal peptide" evidence="18">
    <location>
        <begin position="1"/>
        <end position="21"/>
    </location>
</feature>